<dbReference type="OrthoDB" id="419694at2759"/>
<feature type="region of interest" description="Disordered" evidence="7">
    <location>
        <begin position="271"/>
        <end position="311"/>
    </location>
</feature>
<comment type="catalytic activity">
    <reaction evidence="6">
        <text>2'-phospho-[ligated tRNA] + NAD(+) = mature tRNA + ADP-alpha-D-ribose 1'',2''-cyclic phosphate + nicotinamide</text>
        <dbReference type="Rhea" id="RHEA:23324"/>
        <dbReference type="Rhea" id="RHEA-COMP:11106"/>
        <dbReference type="Rhea" id="RHEA-COMP:11107"/>
        <dbReference type="ChEBI" id="CHEBI:17154"/>
        <dbReference type="ChEBI" id="CHEBI:57540"/>
        <dbReference type="ChEBI" id="CHEBI:76596"/>
        <dbReference type="ChEBI" id="CHEBI:82883"/>
        <dbReference type="ChEBI" id="CHEBI:85027"/>
        <dbReference type="EC" id="2.7.1.160"/>
    </reaction>
</comment>
<dbReference type="AlphaFoldDB" id="A0A812PY52"/>
<organism evidence="8 9">
    <name type="scientific">Symbiodinium necroappetens</name>
    <dbReference type="NCBI Taxonomy" id="1628268"/>
    <lineage>
        <taxon>Eukaryota</taxon>
        <taxon>Sar</taxon>
        <taxon>Alveolata</taxon>
        <taxon>Dinophyceae</taxon>
        <taxon>Suessiales</taxon>
        <taxon>Symbiodiniaceae</taxon>
        <taxon>Symbiodinium</taxon>
    </lineage>
</organism>
<dbReference type="Proteomes" id="UP000601435">
    <property type="component" value="Unassembled WGS sequence"/>
</dbReference>
<keyword evidence="9" id="KW-1185">Reference proteome</keyword>
<evidence type="ECO:0000256" key="6">
    <source>
        <dbReference type="ARBA" id="ARBA00047949"/>
    </source>
</evidence>
<protein>
    <recommendedName>
        <fullName evidence="3">2'-phosphotransferase</fullName>
        <ecNumber evidence="3">2.7.1.160</ecNumber>
    </recommendedName>
</protein>
<evidence type="ECO:0000256" key="7">
    <source>
        <dbReference type="SAM" id="MobiDB-lite"/>
    </source>
</evidence>
<dbReference type="EMBL" id="CAJNJA010015601">
    <property type="protein sequence ID" value="CAE7364501.1"/>
    <property type="molecule type" value="Genomic_DNA"/>
</dbReference>
<dbReference type="GO" id="GO:0006388">
    <property type="term" value="P:tRNA splicing, via endonucleolytic cleavage and ligation"/>
    <property type="evidence" value="ECO:0007669"/>
    <property type="project" value="TreeGrafter"/>
</dbReference>
<evidence type="ECO:0000313" key="8">
    <source>
        <dbReference type="EMBL" id="CAE7364501.1"/>
    </source>
</evidence>
<dbReference type="Gene3D" id="3.20.170.30">
    <property type="match status" value="1"/>
</dbReference>
<comment type="caution">
    <text evidence="8">The sequence shown here is derived from an EMBL/GenBank/DDBJ whole genome shotgun (WGS) entry which is preliminary data.</text>
</comment>
<comment type="function">
    <text evidence="1">Catalyzes the last step of tRNA splicing, the transfer of the splice junction 2'-phosphate from ligated tRNA to NAD to produce ADP-ribose 1''-2'' cyclic phosphate.</text>
</comment>
<reference evidence="8" key="1">
    <citation type="submission" date="2021-02" db="EMBL/GenBank/DDBJ databases">
        <authorList>
            <person name="Dougan E. K."/>
            <person name="Rhodes N."/>
            <person name="Thang M."/>
            <person name="Chan C."/>
        </authorList>
    </citation>
    <scope>NUCLEOTIDE SEQUENCE</scope>
</reference>
<evidence type="ECO:0000256" key="5">
    <source>
        <dbReference type="ARBA" id="ARBA00023027"/>
    </source>
</evidence>
<evidence type="ECO:0000313" key="9">
    <source>
        <dbReference type="Proteomes" id="UP000601435"/>
    </source>
</evidence>
<sequence length="594" mass="67429">MGKLSNNNENKTPHLLSQPRHHRPDATQEETSAAQDNWQSYGWQEYEDEKSWDWQWSDRASIEAQASPENRDGEIRQPPTPPSKRSRSTQVTDGLEANQPVASATLPHTPQLQRLHAIVEHLESLAKQGLPTMLEAFQRSDYQTSMHDDFHNDEATAHWPRVGNWNLALTGSLLCPFFRVKYNNVRKLGDFMESFTVCKAREQPVADWFPQYTELVQLVSDLVGACSQAVHDSLQWNMNPAELRDRAPLTPPPSATLALTKLQAKHDAEVLGSATEEEEQRSPTTPMDSPVEQWEGEQWEEEDAEEEVPVVEQDEDIQIVEVSQASHKQDGPALREPAWAPPAAEQHRLIGGTETWMRQFGVPASVRGSRAMEVSKALTQVLRHTAPRIGLQMGEDGYVLMDDLLQTPCFWNQWIREEEIVDVIHYNKKSRFQVGVRDGRYLVRAMQGHSIVHVRDELLLTLLSEDEAPEYAAHGTYYDFYESILKHGLVAGGQQGAAFRRHIHMVATLPWEGPISGMRNSCDILIWIRTRQAVAEGAIRLYRSANDVFLTEDAVGPRFFHSVQVLSTRQVLLSKDEPPRPPLVALAVSRRYMR</sequence>
<feature type="region of interest" description="Disordered" evidence="7">
    <location>
        <begin position="54"/>
        <end position="93"/>
    </location>
</feature>
<dbReference type="PANTHER" id="PTHR12684:SF2">
    <property type="entry name" value="TRNA 2'-PHOSPHOTRANSFERASE 1"/>
    <property type="match status" value="1"/>
</dbReference>
<dbReference type="GO" id="GO:0000215">
    <property type="term" value="F:tRNA 2'-phosphotransferase activity"/>
    <property type="evidence" value="ECO:0007669"/>
    <property type="project" value="UniProtKB-EC"/>
</dbReference>
<feature type="compositionally biased region" description="Polar residues" evidence="7">
    <location>
        <begin position="29"/>
        <end position="42"/>
    </location>
</feature>
<dbReference type="Gene3D" id="1.10.10.970">
    <property type="entry name" value="RNA 2'-phosphotransferase, Tpt1/KptA family, N-terminal domain"/>
    <property type="match status" value="1"/>
</dbReference>
<evidence type="ECO:0000256" key="4">
    <source>
        <dbReference type="ARBA" id="ARBA00022679"/>
    </source>
</evidence>
<evidence type="ECO:0000256" key="3">
    <source>
        <dbReference type="ARBA" id="ARBA00012007"/>
    </source>
</evidence>
<dbReference type="InterPro" id="IPR002745">
    <property type="entry name" value="Ptrans_KptA/Tpt1"/>
</dbReference>
<evidence type="ECO:0000256" key="1">
    <source>
        <dbReference type="ARBA" id="ARBA00003343"/>
    </source>
</evidence>
<accession>A0A812PY52</accession>
<feature type="compositionally biased region" description="Acidic residues" evidence="7">
    <location>
        <begin position="294"/>
        <end position="311"/>
    </location>
</feature>
<keyword evidence="4" id="KW-0808">Transferase</keyword>
<proteinExistence type="inferred from homology"/>
<dbReference type="PANTHER" id="PTHR12684">
    <property type="entry name" value="PUTATIVE PHOSPHOTRANSFERASE"/>
    <property type="match status" value="1"/>
</dbReference>
<gene>
    <name evidence="8" type="primary">TRPT1</name>
    <name evidence="8" type="ORF">SNEC2469_LOCUS9662</name>
</gene>
<name>A0A812PY52_9DINO</name>
<comment type="similarity">
    <text evidence="2">Belongs to the KptA/TPT1 family.</text>
</comment>
<feature type="non-terminal residue" evidence="8">
    <location>
        <position position="594"/>
    </location>
</feature>
<dbReference type="InterPro" id="IPR042080">
    <property type="entry name" value="RNA_2'-PTrans_N"/>
</dbReference>
<dbReference type="Pfam" id="PF01885">
    <property type="entry name" value="PTS_2-RNA"/>
    <property type="match status" value="1"/>
</dbReference>
<feature type="compositionally biased region" description="Polar residues" evidence="7">
    <location>
        <begin position="1"/>
        <end position="10"/>
    </location>
</feature>
<evidence type="ECO:0000256" key="2">
    <source>
        <dbReference type="ARBA" id="ARBA00009836"/>
    </source>
</evidence>
<dbReference type="InterPro" id="IPR042081">
    <property type="entry name" value="RNA_2'-PTrans_C"/>
</dbReference>
<feature type="region of interest" description="Disordered" evidence="7">
    <location>
        <begin position="1"/>
        <end position="42"/>
    </location>
</feature>
<dbReference type="SUPFAM" id="SSF56399">
    <property type="entry name" value="ADP-ribosylation"/>
    <property type="match status" value="1"/>
</dbReference>
<dbReference type="EC" id="2.7.1.160" evidence="3"/>
<keyword evidence="5" id="KW-0520">NAD</keyword>